<evidence type="ECO:0000256" key="4">
    <source>
        <dbReference type="ARBA" id="ARBA00022960"/>
    </source>
</evidence>
<sequence length="546" mass="60040">MRRAFALGDQMSRLYRRRSSVRLALGLSMLVAAGAGVIPAPALAELTAYTRSVAEAAGRSDLISGWYRERGYRTLWTGPGDAARREAFLSAITQAAAHGLPVQRYDAAALAARFRAAATEGDRGRLEVAMTQALLDWAHDLHSGVLDPAKVDPGIKREVPKLDPRAVLAAFETDPVRFLNGLAPRNPEYARLMRAKLDLERRIARGGWGAEVPLRPMKAGASGPDLIALRDRLAAMGYLGRTATNTFDDTVRAALRVFQHDHGLTPSGVADEATIRALNVAPSARLGAILVAMERERWLNIDRGERHIWVNLPEFTARIVEGGNVTFETRSVIGKDSADQRSPEFSDQMEYMVINPSWNVPRSITTKEYLPLLQRNPNAAGHLKLIDSRGRVVNRGAVNFNAYNARNFPFSMRQPPSDGNALGLVKFMFPNPWNIYLHDTPSKSLFDREVRAFSHGCIRLGQPFDFAHALLSAQTDDPQALFQSQLGTGKESVIRLEVPVPVHLVYFTAWAGPMGRMNYRADIYGRDAAIFDALSRAGVVPGAVQG</sequence>
<evidence type="ECO:0000256" key="6">
    <source>
        <dbReference type="ARBA" id="ARBA00023316"/>
    </source>
</evidence>
<evidence type="ECO:0000256" key="7">
    <source>
        <dbReference type="PROSITE-ProRule" id="PRU01373"/>
    </source>
</evidence>
<dbReference type="SUPFAM" id="SSF141523">
    <property type="entry name" value="L,D-transpeptidase catalytic domain-like"/>
    <property type="match status" value="1"/>
</dbReference>
<keyword evidence="5 7" id="KW-0573">Peptidoglycan synthesis</keyword>
<keyword evidence="10" id="KW-1185">Reference proteome</keyword>
<dbReference type="Pfam" id="PF01471">
    <property type="entry name" value="PG_binding_1"/>
    <property type="match status" value="1"/>
</dbReference>
<dbReference type="GO" id="GO:0004180">
    <property type="term" value="F:carboxypeptidase activity"/>
    <property type="evidence" value="ECO:0007669"/>
    <property type="project" value="UniProtKB-ARBA"/>
</dbReference>
<evidence type="ECO:0000256" key="1">
    <source>
        <dbReference type="ARBA" id="ARBA00004752"/>
    </source>
</evidence>
<keyword evidence="4 7" id="KW-0133">Cell shape</keyword>
<dbReference type="Pfam" id="PF03734">
    <property type="entry name" value="YkuD"/>
    <property type="match status" value="1"/>
</dbReference>
<dbReference type="Gene3D" id="2.40.440.10">
    <property type="entry name" value="L,D-transpeptidase catalytic domain-like"/>
    <property type="match status" value="1"/>
</dbReference>
<name>A0A285D356_9RHOB</name>
<feature type="active site" description="Proton donor/acceptor" evidence="7">
    <location>
        <position position="438"/>
    </location>
</feature>
<protein>
    <submittedName>
        <fullName evidence="9">Murein L,D-transpeptidase YcbB/YkuD</fullName>
    </submittedName>
</protein>
<feature type="active site" description="Nucleophile" evidence="7">
    <location>
        <position position="457"/>
    </location>
</feature>
<dbReference type="GO" id="GO:0009252">
    <property type="term" value="P:peptidoglycan biosynthetic process"/>
    <property type="evidence" value="ECO:0007669"/>
    <property type="project" value="UniProtKB-UniPathway"/>
</dbReference>
<dbReference type="InterPro" id="IPR005490">
    <property type="entry name" value="LD_TPept_cat_dom"/>
</dbReference>
<dbReference type="InterPro" id="IPR036365">
    <property type="entry name" value="PGBD-like_sf"/>
</dbReference>
<feature type="domain" description="L,D-TPase catalytic" evidence="8">
    <location>
        <begin position="306"/>
        <end position="482"/>
    </location>
</feature>
<evidence type="ECO:0000259" key="8">
    <source>
        <dbReference type="PROSITE" id="PS52029"/>
    </source>
</evidence>
<keyword evidence="6 7" id="KW-0961">Cell wall biogenesis/degradation</keyword>
<dbReference type="PANTHER" id="PTHR41533:SF2">
    <property type="entry name" value="BLR7131 PROTEIN"/>
    <property type="match status" value="1"/>
</dbReference>
<keyword evidence="3" id="KW-0808">Transferase</keyword>
<dbReference type="InterPro" id="IPR038063">
    <property type="entry name" value="Transpep_catalytic_dom"/>
</dbReference>
<dbReference type="InterPro" id="IPR002477">
    <property type="entry name" value="Peptidoglycan-bd-like"/>
</dbReference>
<gene>
    <name evidence="9" type="ORF">SAMN05878503_11645</name>
</gene>
<organism evidence="9 10">
    <name type="scientific">Cereibacter ovatus</name>
    <dbReference type="NCBI Taxonomy" id="439529"/>
    <lineage>
        <taxon>Bacteria</taxon>
        <taxon>Pseudomonadati</taxon>
        <taxon>Pseudomonadota</taxon>
        <taxon>Alphaproteobacteria</taxon>
        <taxon>Rhodobacterales</taxon>
        <taxon>Paracoccaceae</taxon>
        <taxon>Cereibacter</taxon>
    </lineage>
</organism>
<comment type="pathway">
    <text evidence="1 7">Cell wall biogenesis; peptidoglycan biosynthesis.</text>
</comment>
<evidence type="ECO:0000256" key="5">
    <source>
        <dbReference type="ARBA" id="ARBA00022984"/>
    </source>
</evidence>
<dbReference type="GO" id="GO:0016740">
    <property type="term" value="F:transferase activity"/>
    <property type="evidence" value="ECO:0007669"/>
    <property type="project" value="UniProtKB-KW"/>
</dbReference>
<dbReference type="Proteomes" id="UP000219467">
    <property type="component" value="Unassembled WGS sequence"/>
</dbReference>
<comment type="similarity">
    <text evidence="2">Belongs to the YkuD family.</text>
</comment>
<evidence type="ECO:0000313" key="10">
    <source>
        <dbReference type="Proteomes" id="UP000219467"/>
    </source>
</evidence>
<dbReference type="GO" id="GO:0071555">
    <property type="term" value="P:cell wall organization"/>
    <property type="evidence" value="ECO:0007669"/>
    <property type="project" value="UniProtKB-UniRule"/>
</dbReference>
<evidence type="ECO:0000313" key="9">
    <source>
        <dbReference type="EMBL" id="SNX73756.1"/>
    </source>
</evidence>
<dbReference type="GO" id="GO:0008360">
    <property type="term" value="P:regulation of cell shape"/>
    <property type="evidence" value="ECO:0007669"/>
    <property type="project" value="UniProtKB-UniRule"/>
</dbReference>
<dbReference type="PANTHER" id="PTHR41533">
    <property type="entry name" value="L,D-TRANSPEPTIDASE HI_1667-RELATED"/>
    <property type="match status" value="1"/>
</dbReference>
<reference evidence="10" key="1">
    <citation type="submission" date="2017-08" db="EMBL/GenBank/DDBJ databases">
        <authorList>
            <person name="Varghese N."/>
            <person name="Submissions S."/>
        </authorList>
    </citation>
    <scope>NUCLEOTIDE SEQUENCE [LARGE SCALE GENOMIC DNA]</scope>
    <source>
        <strain evidence="10">JA234</strain>
    </source>
</reference>
<dbReference type="Pfam" id="PF20142">
    <property type="entry name" value="Scaffold"/>
    <property type="match status" value="1"/>
</dbReference>
<dbReference type="UniPathway" id="UPA00219"/>
<dbReference type="InterPro" id="IPR036366">
    <property type="entry name" value="PGBDSf"/>
</dbReference>
<dbReference type="EMBL" id="OAOQ01000016">
    <property type="protein sequence ID" value="SNX73756.1"/>
    <property type="molecule type" value="Genomic_DNA"/>
</dbReference>
<dbReference type="InterPro" id="IPR052905">
    <property type="entry name" value="LD-transpeptidase_YkuD-like"/>
</dbReference>
<accession>A0A285D356</accession>
<dbReference type="InterPro" id="IPR045380">
    <property type="entry name" value="LD_TPept_scaffold_dom"/>
</dbReference>
<dbReference type="AlphaFoldDB" id="A0A285D356"/>
<dbReference type="SUPFAM" id="SSF47090">
    <property type="entry name" value="PGBD-like"/>
    <property type="match status" value="1"/>
</dbReference>
<dbReference type="Gene3D" id="1.10.101.10">
    <property type="entry name" value="PGBD-like superfamily/PGBD"/>
    <property type="match status" value="1"/>
</dbReference>
<dbReference type="CDD" id="cd16913">
    <property type="entry name" value="YkuD_like"/>
    <property type="match status" value="1"/>
</dbReference>
<proteinExistence type="inferred from homology"/>
<evidence type="ECO:0000256" key="2">
    <source>
        <dbReference type="ARBA" id="ARBA00005992"/>
    </source>
</evidence>
<evidence type="ECO:0000256" key="3">
    <source>
        <dbReference type="ARBA" id="ARBA00022679"/>
    </source>
</evidence>
<dbReference type="PROSITE" id="PS52029">
    <property type="entry name" value="LD_TPASE"/>
    <property type="match status" value="1"/>
</dbReference>